<protein>
    <submittedName>
        <fullName evidence="2">Aminopeptidase</fullName>
    </submittedName>
</protein>
<dbReference type="RefSeq" id="WP_238302489.1">
    <property type="nucleotide sequence ID" value="NZ_BPQM01000042.1"/>
</dbReference>
<reference evidence="2" key="1">
    <citation type="journal article" date="2016" name="Front. Microbiol.">
        <title>Genome Sequence of the Piezophilic, Mesophilic Sulfate-Reducing Bacterium Desulfovibrio indicus J2T.</title>
        <authorList>
            <person name="Cao J."/>
            <person name="Maignien L."/>
            <person name="Shao Z."/>
            <person name="Alain K."/>
            <person name="Jebbar M."/>
        </authorList>
    </citation>
    <scope>NUCLEOTIDE SEQUENCE</scope>
    <source>
        <strain evidence="2">NBRC 103626</strain>
    </source>
</reference>
<dbReference type="PANTHER" id="PTHR36512:SF3">
    <property type="entry name" value="BLR5678 PROTEIN"/>
    <property type="match status" value="1"/>
</dbReference>
<comment type="similarity">
    <text evidence="1">Belongs to the peptidase S58 family.</text>
</comment>
<dbReference type="Pfam" id="PF03576">
    <property type="entry name" value="Peptidase_S58"/>
    <property type="match status" value="1"/>
</dbReference>
<keyword evidence="3" id="KW-1185">Reference proteome</keyword>
<dbReference type="SUPFAM" id="SSF56266">
    <property type="entry name" value="DmpA/ArgJ-like"/>
    <property type="match status" value="1"/>
</dbReference>
<proteinExistence type="inferred from homology"/>
<comment type="caution">
    <text evidence="2">The sequence shown here is derived from an EMBL/GenBank/DDBJ whole genome shotgun (WGS) entry which is preliminary data.</text>
</comment>
<organism evidence="2 3">
    <name type="scientific">Methylobacterium gregans</name>
    <dbReference type="NCBI Taxonomy" id="374424"/>
    <lineage>
        <taxon>Bacteria</taxon>
        <taxon>Pseudomonadati</taxon>
        <taxon>Pseudomonadota</taxon>
        <taxon>Alphaproteobacteria</taxon>
        <taxon>Hyphomicrobiales</taxon>
        <taxon>Methylobacteriaceae</taxon>
        <taxon>Methylobacterium</taxon>
    </lineage>
</organism>
<evidence type="ECO:0000256" key="1">
    <source>
        <dbReference type="ARBA" id="ARBA00007068"/>
    </source>
</evidence>
<dbReference type="GO" id="GO:0004177">
    <property type="term" value="F:aminopeptidase activity"/>
    <property type="evidence" value="ECO:0007669"/>
    <property type="project" value="UniProtKB-KW"/>
</dbReference>
<keyword evidence="2" id="KW-0645">Protease</keyword>
<dbReference type="InterPro" id="IPR005321">
    <property type="entry name" value="Peptidase_S58_DmpA"/>
</dbReference>
<reference evidence="2" key="2">
    <citation type="submission" date="2021-08" db="EMBL/GenBank/DDBJ databases">
        <authorList>
            <person name="Tani A."/>
            <person name="Ola A."/>
            <person name="Ogura Y."/>
            <person name="Katsura K."/>
            <person name="Hayashi T."/>
        </authorList>
    </citation>
    <scope>NUCLEOTIDE SEQUENCE</scope>
    <source>
        <strain evidence="2">NBRC 103626</strain>
    </source>
</reference>
<evidence type="ECO:0000313" key="2">
    <source>
        <dbReference type="EMBL" id="GJD78799.1"/>
    </source>
</evidence>
<dbReference type="Proteomes" id="UP001055108">
    <property type="component" value="Unassembled WGS sequence"/>
</dbReference>
<dbReference type="AlphaFoldDB" id="A0AA37HN16"/>
<dbReference type="EMBL" id="BPQM01000042">
    <property type="protein sequence ID" value="GJD78799.1"/>
    <property type="molecule type" value="Genomic_DNA"/>
</dbReference>
<name>A0AA37HN16_9HYPH</name>
<dbReference type="InterPro" id="IPR016117">
    <property type="entry name" value="ArgJ-like_dom_sf"/>
</dbReference>
<gene>
    <name evidence="2" type="ORF">NBEOAGPD_2018</name>
</gene>
<dbReference type="CDD" id="cd02252">
    <property type="entry name" value="nylC_like"/>
    <property type="match status" value="1"/>
</dbReference>
<evidence type="ECO:0000313" key="3">
    <source>
        <dbReference type="Proteomes" id="UP001055108"/>
    </source>
</evidence>
<keyword evidence="2" id="KW-0378">Hydrolase</keyword>
<dbReference type="Gene3D" id="3.60.70.12">
    <property type="entry name" value="L-amino peptidase D-ALA esterase/amidase"/>
    <property type="match status" value="1"/>
</dbReference>
<sequence>MTSRITDIPGIRVGHASDLRAATGVTVLLFDGPVTAAVDVRGGGPGTRETDLLDPERTVEGIDALVLSGGSVFGLDAAAGAVAWLAEQGRGFPVGGTGGPAGGTGGPAGGVRVPIVPAAILFDLLNGGDKNWGRFAPYRDLGYAAAQAAAHDFALGSVGAGTGARTGNLKGGVGSASAAVAGTGFQVGALAAVNAFGRVTIGDGPHFWAAPYEREAEFGGLGWPAQMPADALAFPARALPGGATTLAVVATDARLTKAQARRLAVTAQDGLARAIQPVHTPLDGDVVFAAATGAVPLADPVVDLARLGDAAAQVLARAVALGVHAAANLPGHAPAPPLAPEGLPPAWRDRFGG</sequence>
<accession>A0AA37HN16</accession>
<dbReference type="PANTHER" id="PTHR36512">
    <property type="entry name" value="D-AMINOPEPTIDASE"/>
    <property type="match status" value="1"/>
</dbReference>
<keyword evidence="2" id="KW-0031">Aminopeptidase</keyword>